<name>M4ZH46_9BRAD</name>
<dbReference type="GeneID" id="301821093"/>
<reference evidence="4 5" key="1">
    <citation type="journal article" date="2013" name="Appl. Environ. Microbiol.">
        <title>Genome analysis suggests that the soil oligotrophic bacterium Agromonas oligotrophica (Bradyrhizobium oligotrophicum) is a nitrogen-fixing symbiont of Aeschynomene indica.</title>
        <authorList>
            <person name="Okubo T."/>
            <person name="Fukushima S."/>
            <person name="Itakura M."/>
            <person name="Oshima K."/>
            <person name="Longtonglang A."/>
            <person name="Teaumroong N."/>
            <person name="Mitsui H."/>
            <person name="Hattori M."/>
            <person name="Hattori R."/>
            <person name="Hattori T."/>
            <person name="Minamisawa K."/>
        </authorList>
    </citation>
    <scope>NUCLEOTIDE SEQUENCE [LARGE SCALE GENOMIC DNA]</scope>
    <source>
        <strain evidence="4 5">S58</strain>
    </source>
</reference>
<dbReference type="GO" id="GO:0006508">
    <property type="term" value="P:proteolysis"/>
    <property type="evidence" value="ECO:0007669"/>
    <property type="project" value="InterPro"/>
</dbReference>
<dbReference type="eggNOG" id="COG1404">
    <property type="taxonomic scope" value="Bacteria"/>
</dbReference>
<dbReference type="PROSITE" id="PS00136">
    <property type="entry name" value="SUBTILASE_ASP"/>
    <property type="match status" value="1"/>
</dbReference>
<feature type="region of interest" description="Disordered" evidence="2">
    <location>
        <begin position="145"/>
        <end position="165"/>
    </location>
</feature>
<dbReference type="KEGG" id="aol:S58_72030"/>
<dbReference type="AlphaFoldDB" id="M4ZH46"/>
<dbReference type="InterPro" id="IPR036852">
    <property type="entry name" value="Peptidase_S8/S53_dom_sf"/>
</dbReference>
<feature type="domain" description="Peptidase S8/S53" evidence="3">
    <location>
        <begin position="173"/>
        <end position="381"/>
    </location>
</feature>
<dbReference type="STRING" id="1245469.S58_72030"/>
<dbReference type="RefSeq" id="WP_015670238.1">
    <property type="nucleotide sequence ID" value="NC_020453.1"/>
</dbReference>
<sequence>MMEPSQDDGLADRPRVQAYLGPYEYWNFGVGRPYAFPAMHGNSRYISAFAEFAEPIPAPENVPSKVKAVARLPTLWKGSPDRPKFLPFVVESPAGYRLDSPQALEELLRSASMEARDQTLPNGPQLRDIPTSRFRVALPVPSHAMHSELSEPTDPDCEPEQGLRAGSDGQRLTVVAIIDDGIPFAHRNFRDADGAHTRVEFCWLQSADVRQGQTSVLFGREYTRADINRAIACFGDDEDHLYDAVGATCAAGDFGSLLGHHTTHGSHVMNLATGYDAAHGEEPPEHVRIIAVQLPNSVTMDTSGFGKDMYLLSAFHYIFHRADVIKTMYGVPDPRLVINFSYGSTGGRHDGGDEVEAAIDELIQMRRRRAPTALVLAAGNTFLDRLHLEVHDDDFDHDDVVMLPWRIQPNGRTPAYLELWFYQDAGSPDPFTFSVELRNPCGMIACLRDDSSNQCQTSLPVEVHHSARLLGDPIRVLSVLNPAGQVIGQISADFDRADMTPATSDGGAEDRHPKTGRRRVLVAMAPTEPHDDRLPGADSGRWTVTIRRTTTTRLGGHPIHCWIQRSTDFESFRSGSRQSYFDLDIYEEARFTPQGDLAETDIKTSRVKRFGSLNGLATGRMSLVVGGYRLGAGLGSSLACAQPARYSAAGTLKPDWIKKIVGCSAMSDRSRALPGTISAGVRSGSRSFVQGTSAAAPIVARQLVETFVTADDHAVKCAEATNYLTLLCGYVPRSREQAGQPDEGGPCSPHADPELIRARLGTVLVPPHRQPGIELRPCDHDTSASPPGPEHPHD</sequence>
<dbReference type="GO" id="GO:0004252">
    <property type="term" value="F:serine-type endopeptidase activity"/>
    <property type="evidence" value="ECO:0007669"/>
    <property type="project" value="InterPro"/>
</dbReference>
<dbReference type="Gene3D" id="3.40.50.200">
    <property type="entry name" value="Peptidase S8/S53 domain"/>
    <property type="match status" value="1"/>
</dbReference>
<dbReference type="Proteomes" id="UP000011841">
    <property type="component" value="Chromosome"/>
</dbReference>
<dbReference type="Gene3D" id="2.60.120.1290">
    <property type="match status" value="1"/>
</dbReference>
<gene>
    <name evidence="4" type="ORF">S58_72030</name>
</gene>
<evidence type="ECO:0000313" key="5">
    <source>
        <dbReference type="Proteomes" id="UP000011841"/>
    </source>
</evidence>
<dbReference type="EMBL" id="AP012603">
    <property type="protein sequence ID" value="BAM93167.1"/>
    <property type="molecule type" value="Genomic_DNA"/>
</dbReference>
<accession>M4ZH46</accession>
<evidence type="ECO:0000259" key="3">
    <source>
        <dbReference type="Pfam" id="PF00082"/>
    </source>
</evidence>
<proteinExistence type="predicted"/>
<keyword evidence="1" id="KW-0378">Hydrolase</keyword>
<evidence type="ECO:0000256" key="2">
    <source>
        <dbReference type="SAM" id="MobiDB-lite"/>
    </source>
</evidence>
<dbReference type="Pfam" id="PF00082">
    <property type="entry name" value="Peptidase_S8"/>
    <property type="match status" value="1"/>
</dbReference>
<protein>
    <recommendedName>
        <fullName evidence="3">Peptidase S8/S53 domain-containing protein</fullName>
    </recommendedName>
</protein>
<dbReference type="InterPro" id="IPR000209">
    <property type="entry name" value="Peptidase_S8/S53_dom"/>
</dbReference>
<evidence type="ECO:0000313" key="4">
    <source>
        <dbReference type="EMBL" id="BAM93167.1"/>
    </source>
</evidence>
<organism evidence="4 5">
    <name type="scientific">Bradyrhizobium oligotrophicum S58</name>
    <dbReference type="NCBI Taxonomy" id="1245469"/>
    <lineage>
        <taxon>Bacteria</taxon>
        <taxon>Pseudomonadati</taxon>
        <taxon>Pseudomonadota</taxon>
        <taxon>Alphaproteobacteria</taxon>
        <taxon>Hyphomicrobiales</taxon>
        <taxon>Nitrobacteraceae</taxon>
        <taxon>Bradyrhizobium</taxon>
    </lineage>
</organism>
<dbReference type="HOGENOM" id="CLU_389262_0_0_5"/>
<feature type="region of interest" description="Disordered" evidence="2">
    <location>
        <begin position="758"/>
        <end position="794"/>
    </location>
</feature>
<dbReference type="SUPFAM" id="SSF52743">
    <property type="entry name" value="Subtilisin-like"/>
    <property type="match status" value="1"/>
</dbReference>
<dbReference type="InterPro" id="IPR023827">
    <property type="entry name" value="Peptidase_S8_Asp-AS"/>
</dbReference>
<keyword evidence="5" id="KW-1185">Reference proteome</keyword>
<evidence type="ECO:0000256" key="1">
    <source>
        <dbReference type="ARBA" id="ARBA00022801"/>
    </source>
</evidence>
<dbReference type="PATRIC" id="fig|1245469.3.peg.7360"/>